<dbReference type="Pfam" id="PF04234">
    <property type="entry name" value="CopC"/>
    <property type="match status" value="1"/>
</dbReference>
<evidence type="ECO:0000256" key="3">
    <source>
        <dbReference type="ARBA" id="ARBA00022729"/>
    </source>
</evidence>
<dbReference type="InterPro" id="IPR032694">
    <property type="entry name" value="CopC/D"/>
</dbReference>
<reference evidence="7 8" key="1">
    <citation type="submission" date="2016-10" db="EMBL/GenBank/DDBJ databases">
        <authorList>
            <person name="de Groot N.N."/>
        </authorList>
    </citation>
    <scope>NUCLEOTIDE SEQUENCE [LARGE SCALE GENOMIC DNA]</scope>
    <source>
        <strain evidence="7 8">Nm146</strain>
    </source>
</reference>
<sequence length="141" mass="15965">MRIKWTVSLLKRFFTLPIIIMIMTLVHTDQVFAHASLVKAEPARRAVLSTAPTQVRLWFNEEIEAAFASLSVLDEDKKSITDNKVAVHPEDPKSIVLELPEIPVGRYTVKFRVLSVDGHVVDSEYNFTISDTVKAKVKEDD</sequence>
<dbReference type="PANTHER" id="PTHR34820:SF4">
    <property type="entry name" value="INNER MEMBRANE PROTEIN YEBZ"/>
    <property type="match status" value="1"/>
</dbReference>
<dbReference type="GO" id="GO:0030313">
    <property type="term" value="C:cell envelope"/>
    <property type="evidence" value="ECO:0007669"/>
    <property type="project" value="UniProtKB-SubCell"/>
</dbReference>
<dbReference type="Proteomes" id="UP000601736">
    <property type="component" value="Unassembled WGS sequence"/>
</dbReference>
<dbReference type="InterPro" id="IPR007348">
    <property type="entry name" value="CopC_dom"/>
</dbReference>
<organism evidence="7 8">
    <name type="scientific">Nitrosomonas nitrosa</name>
    <dbReference type="NCBI Taxonomy" id="52442"/>
    <lineage>
        <taxon>Bacteria</taxon>
        <taxon>Pseudomonadati</taxon>
        <taxon>Pseudomonadota</taxon>
        <taxon>Betaproteobacteria</taxon>
        <taxon>Nitrosomonadales</taxon>
        <taxon>Nitrosomonadaceae</taxon>
        <taxon>Nitrosomonas</taxon>
    </lineage>
</organism>
<dbReference type="Gene3D" id="2.60.40.1220">
    <property type="match status" value="1"/>
</dbReference>
<keyword evidence="3" id="KW-0732">Signal</keyword>
<dbReference type="Proteomes" id="UP000199561">
    <property type="component" value="Unassembled WGS sequence"/>
</dbReference>
<evidence type="ECO:0000313" key="8">
    <source>
        <dbReference type="Proteomes" id="UP000199561"/>
    </source>
</evidence>
<keyword evidence="2" id="KW-0479">Metal-binding</keyword>
<dbReference type="GO" id="GO:0042597">
    <property type="term" value="C:periplasmic space"/>
    <property type="evidence" value="ECO:0007669"/>
    <property type="project" value="InterPro"/>
</dbReference>
<dbReference type="GO" id="GO:0046688">
    <property type="term" value="P:response to copper ion"/>
    <property type="evidence" value="ECO:0007669"/>
    <property type="project" value="InterPro"/>
</dbReference>
<feature type="domain" description="CopC" evidence="5">
    <location>
        <begin position="34"/>
        <end position="129"/>
    </location>
</feature>
<evidence type="ECO:0000313" key="6">
    <source>
        <dbReference type="EMBL" id="CAE6511431.1"/>
    </source>
</evidence>
<proteinExistence type="predicted"/>
<dbReference type="STRING" id="52442.SAMN05421880_1132"/>
<dbReference type="EMBL" id="FOUF01000013">
    <property type="protein sequence ID" value="SFM32200.1"/>
    <property type="molecule type" value="Genomic_DNA"/>
</dbReference>
<evidence type="ECO:0000259" key="5">
    <source>
        <dbReference type="Pfam" id="PF04234"/>
    </source>
</evidence>
<dbReference type="GO" id="GO:0006825">
    <property type="term" value="P:copper ion transport"/>
    <property type="evidence" value="ECO:0007669"/>
    <property type="project" value="InterPro"/>
</dbReference>
<dbReference type="EMBL" id="CAJNAP010000027">
    <property type="protein sequence ID" value="CAE6511431.1"/>
    <property type="molecule type" value="Genomic_DNA"/>
</dbReference>
<dbReference type="InterPro" id="IPR014756">
    <property type="entry name" value="Ig_E-set"/>
</dbReference>
<dbReference type="GO" id="GO:0005886">
    <property type="term" value="C:plasma membrane"/>
    <property type="evidence" value="ECO:0007669"/>
    <property type="project" value="TreeGrafter"/>
</dbReference>
<comment type="subcellular location">
    <subcellularLocation>
        <location evidence="1">Cell envelope</location>
    </subcellularLocation>
</comment>
<evidence type="ECO:0000313" key="7">
    <source>
        <dbReference type="EMBL" id="SFM32200.1"/>
    </source>
</evidence>
<keyword evidence="4" id="KW-0186">Copper</keyword>
<dbReference type="PANTHER" id="PTHR34820">
    <property type="entry name" value="INNER MEMBRANE PROTEIN YEBZ"/>
    <property type="match status" value="1"/>
</dbReference>
<name>A0A1I4PXN1_9PROT</name>
<protein>
    <recommendedName>
        <fullName evidence="5">CopC domain-containing protein</fullName>
    </recommendedName>
</protein>
<dbReference type="SUPFAM" id="SSF81296">
    <property type="entry name" value="E set domains"/>
    <property type="match status" value="1"/>
</dbReference>
<dbReference type="InterPro" id="IPR014755">
    <property type="entry name" value="Cu-Rt/internalin_Ig-like"/>
</dbReference>
<evidence type="ECO:0000256" key="1">
    <source>
        <dbReference type="ARBA" id="ARBA00004196"/>
    </source>
</evidence>
<accession>A0A1I4PXN1</accession>
<dbReference type="RefSeq" id="WP_090668497.1">
    <property type="nucleotide sequence ID" value="NZ_CAJNAP010000027.1"/>
</dbReference>
<gene>
    <name evidence="6" type="ORF">NMYAN_330008</name>
    <name evidence="7" type="ORF">SAMN05421880_1132</name>
</gene>
<keyword evidence="8" id="KW-1185">Reference proteome</keyword>
<evidence type="ECO:0000256" key="4">
    <source>
        <dbReference type="ARBA" id="ARBA00023008"/>
    </source>
</evidence>
<dbReference type="AlphaFoldDB" id="A0A1I4PXN1"/>
<dbReference type="GO" id="GO:0005507">
    <property type="term" value="F:copper ion binding"/>
    <property type="evidence" value="ECO:0007669"/>
    <property type="project" value="InterPro"/>
</dbReference>
<dbReference type="OrthoDB" id="9796814at2"/>
<reference evidence="6" key="2">
    <citation type="submission" date="2021-02" db="EMBL/GenBank/DDBJ databases">
        <authorList>
            <person name="Han P."/>
        </authorList>
    </citation>
    <scope>NUCLEOTIDE SEQUENCE</scope>
    <source>
        <strain evidence="6">Nitrosomonas nitrosa 18-3D</strain>
    </source>
</reference>
<evidence type="ECO:0000256" key="2">
    <source>
        <dbReference type="ARBA" id="ARBA00022723"/>
    </source>
</evidence>